<comment type="caution">
    <text evidence="2">The sequence shown here is derived from an EMBL/GenBank/DDBJ whole genome shotgun (WGS) entry which is preliminary data.</text>
</comment>
<dbReference type="SUPFAM" id="SSF52540">
    <property type="entry name" value="P-loop containing nucleoside triphosphate hydrolases"/>
    <property type="match status" value="1"/>
</dbReference>
<dbReference type="GO" id="GO:0005524">
    <property type="term" value="F:ATP binding"/>
    <property type="evidence" value="ECO:0007669"/>
    <property type="project" value="UniProtKB-KW"/>
</dbReference>
<protein>
    <submittedName>
        <fullName evidence="2">ATP-binding cassette domain-containing protein</fullName>
    </submittedName>
</protein>
<keyword evidence="2" id="KW-0067">ATP-binding</keyword>
<dbReference type="InterPro" id="IPR051309">
    <property type="entry name" value="ABCF_ATPase"/>
</dbReference>
<dbReference type="InterPro" id="IPR003439">
    <property type="entry name" value="ABC_transporter-like_ATP-bd"/>
</dbReference>
<organism evidence="2 3">
    <name type="scientific">Brevibacillus invocatus</name>
    <dbReference type="NCBI Taxonomy" id="173959"/>
    <lineage>
        <taxon>Bacteria</taxon>
        <taxon>Bacillati</taxon>
        <taxon>Bacillota</taxon>
        <taxon>Bacilli</taxon>
        <taxon>Bacillales</taxon>
        <taxon>Paenibacillaceae</taxon>
        <taxon>Brevibacillus</taxon>
    </lineage>
</organism>
<keyword evidence="3" id="KW-1185">Reference proteome</keyword>
<evidence type="ECO:0000313" key="2">
    <source>
        <dbReference type="EMBL" id="RNB63444.1"/>
    </source>
</evidence>
<dbReference type="Gene3D" id="3.40.50.300">
    <property type="entry name" value="P-loop containing nucleotide triphosphate hydrolases"/>
    <property type="match status" value="1"/>
</dbReference>
<proteinExistence type="predicted"/>
<dbReference type="EMBL" id="RHHR01000096">
    <property type="protein sequence ID" value="RNB63444.1"/>
    <property type="molecule type" value="Genomic_DNA"/>
</dbReference>
<accession>A0A3M8BJA1</accession>
<evidence type="ECO:0000259" key="1">
    <source>
        <dbReference type="Pfam" id="PF00005"/>
    </source>
</evidence>
<sequence length="126" mass="13777">MLHGMQTNLESKAPVNVGAFLFCLGNRHTWCVWCHAVKQASDLSGVFLFVKGGVCMLLLKARGIEKSYGDRQIFRAEELEIANDDRIGIVGRNGSGRTTLMSVLAGDQQPDHGEVPVISICQAFNN</sequence>
<dbReference type="AlphaFoldDB" id="A0A3M8BJA1"/>
<evidence type="ECO:0000313" key="3">
    <source>
        <dbReference type="Proteomes" id="UP000282028"/>
    </source>
</evidence>
<dbReference type="PANTHER" id="PTHR42855:SF1">
    <property type="entry name" value="ABC TRANSPORTER DOMAIN-CONTAINING PROTEIN"/>
    <property type="match status" value="1"/>
</dbReference>
<dbReference type="PANTHER" id="PTHR42855">
    <property type="entry name" value="ABC TRANSPORTER ATP-BINDING SUBUNIT"/>
    <property type="match status" value="1"/>
</dbReference>
<dbReference type="Proteomes" id="UP000282028">
    <property type="component" value="Unassembled WGS sequence"/>
</dbReference>
<gene>
    <name evidence="2" type="ORF">EDM52_24180</name>
</gene>
<reference evidence="2 3" key="1">
    <citation type="submission" date="2018-10" db="EMBL/GenBank/DDBJ databases">
        <title>Phylogenomics of Brevibacillus.</title>
        <authorList>
            <person name="Dunlap C."/>
        </authorList>
    </citation>
    <scope>NUCLEOTIDE SEQUENCE [LARGE SCALE GENOMIC DNA]</scope>
    <source>
        <strain evidence="2 3">JCM 12215</strain>
    </source>
</reference>
<keyword evidence="2" id="KW-0547">Nucleotide-binding</keyword>
<name>A0A3M8BJA1_9BACL</name>
<feature type="domain" description="ABC transporter" evidence="1">
    <location>
        <begin position="78"/>
        <end position="115"/>
    </location>
</feature>
<dbReference type="Pfam" id="PF00005">
    <property type="entry name" value="ABC_tran"/>
    <property type="match status" value="1"/>
</dbReference>
<dbReference type="OrthoDB" id="1551385at2"/>
<dbReference type="InterPro" id="IPR027417">
    <property type="entry name" value="P-loop_NTPase"/>
</dbReference>
<dbReference type="GO" id="GO:0016887">
    <property type="term" value="F:ATP hydrolysis activity"/>
    <property type="evidence" value="ECO:0007669"/>
    <property type="project" value="InterPro"/>
</dbReference>